<dbReference type="RefSeq" id="WP_214563053.1">
    <property type="nucleotide sequence ID" value="NZ_JAHEWX010000009.1"/>
</dbReference>
<accession>A0A9Q2ZKL3</accession>
<dbReference type="EMBL" id="JAHEWX010000009">
    <property type="protein sequence ID" value="MBT1541941.1"/>
    <property type="molecule type" value="Genomic_DNA"/>
</dbReference>
<comment type="caution">
    <text evidence="2">The sequence shown here is derived from an EMBL/GenBank/DDBJ whole genome shotgun (WGS) entry which is preliminary data.</text>
</comment>
<dbReference type="InterPro" id="IPR000073">
    <property type="entry name" value="AB_hydrolase_1"/>
</dbReference>
<dbReference type="Proteomes" id="UP000709437">
    <property type="component" value="Unassembled WGS sequence"/>
</dbReference>
<dbReference type="Gene3D" id="3.40.50.1820">
    <property type="entry name" value="alpha/beta hydrolase"/>
    <property type="match status" value="1"/>
</dbReference>
<protein>
    <submittedName>
        <fullName evidence="2">Alpha/beta fold hydrolase</fullName>
    </submittedName>
</protein>
<dbReference type="SUPFAM" id="SSF53474">
    <property type="entry name" value="alpha/beta-Hydrolases"/>
    <property type="match status" value="1"/>
</dbReference>
<feature type="domain" description="AB hydrolase-1" evidence="1">
    <location>
        <begin position="28"/>
        <end position="254"/>
    </location>
</feature>
<organism evidence="2 3">
    <name type="scientific">Curtobacterium flaccumfaciens pv. flaccumfaciens</name>
    <dbReference type="NCBI Taxonomy" id="138532"/>
    <lineage>
        <taxon>Bacteria</taxon>
        <taxon>Bacillati</taxon>
        <taxon>Actinomycetota</taxon>
        <taxon>Actinomycetes</taxon>
        <taxon>Micrococcales</taxon>
        <taxon>Microbacteriaceae</taxon>
        <taxon>Curtobacterium</taxon>
    </lineage>
</organism>
<proteinExistence type="predicted"/>
<dbReference type="Pfam" id="PF12697">
    <property type="entry name" value="Abhydrolase_6"/>
    <property type="match status" value="1"/>
</dbReference>
<evidence type="ECO:0000259" key="1">
    <source>
        <dbReference type="Pfam" id="PF12697"/>
    </source>
</evidence>
<gene>
    <name evidence="2" type="ORF">KK103_09225</name>
</gene>
<evidence type="ECO:0000313" key="3">
    <source>
        <dbReference type="Proteomes" id="UP000709437"/>
    </source>
</evidence>
<sequence length="273" mass="28333">MLPPVDRTVVSSDGTTIAVSEAGDGPAVVVVGGAFDHRGTPYLDRVVTELAPTHRVVTYDRRGRGASGDSASWAIEREVDDLRAVVESVGVPTTAVGICVGAGVVLHGLATGLPVDGAVLWEPPYRASVDPHADDVVFADLLDEHVVAGRRTQAVRGFLTQVLGLPMGQVTALRLKGSLWRSLVVDAHVLSREVRVLNGLAVPERVAAAVGVPVLVGAGGDGLEWMRRAARAVVDAVPGSEYAEVPGQGHVPAPAALGALIDRVRSRIVSPSS</sequence>
<name>A0A9Q2ZKL3_9MICO</name>
<dbReference type="AlphaFoldDB" id="A0A9Q2ZKL3"/>
<evidence type="ECO:0000313" key="2">
    <source>
        <dbReference type="EMBL" id="MBT1541941.1"/>
    </source>
</evidence>
<keyword evidence="2" id="KW-0378">Hydrolase</keyword>
<dbReference type="GO" id="GO:0016787">
    <property type="term" value="F:hydrolase activity"/>
    <property type="evidence" value="ECO:0007669"/>
    <property type="project" value="UniProtKB-KW"/>
</dbReference>
<reference evidence="2" key="1">
    <citation type="submission" date="2021-05" db="EMBL/GenBank/DDBJ databases">
        <title>Whole genome sequence of Curtobacterium flaccumfaciens pv. flaccumfaciens strain CFBP 3417.</title>
        <authorList>
            <person name="Osdaghi E."/>
            <person name="Taghouti G."/>
            <person name="Portier P."/>
            <person name="Fazliarab A."/>
            <person name="Taghavi S.M."/>
            <person name="Briand M."/>
            <person name="Le-Saux M."/>
            <person name="Jacques M.-A."/>
        </authorList>
    </citation>
    <scope>NUCLEOTIDE SEQUENCE</scope>
    <source>
        <strain evidence="2">CFBP 3417</strain>
    </source>
</reference>
<dbReference type="InterPro" id="IPR029058">
    <property type="entry name" value="AB_hydrolase_fold"/>
</dbReference>